<name>A0ABU6MJG2_9BACI</name>
<evidence type="ECO:0000313" key="1">
    <source>
        <dbReference type="EMBL" id="MED1203372.1"/>
    </source>
</evidence>
<comment type="caution">
    <text evidence="1">The sequence shown here is derived from an EMBL/GenBank/DDBJ whole genome shotgun (WGS) entry which is preliminary data.</text>
</comment>
<organism evidence="1 2">
    <name type="scientific">Heyndrickxia acidicola</name>
    <dbReference type="NCBI Taxonomy" id="209389"/>
    <lineage>
        <taxon>Bacteria</taxon>
        <taxon>Bacillati</taxon>
        <taxon>Bacillota</taxon>
        <taxon>Bacilli</taxon>
        <taxon>Bacillales</taxon>
        <taxon>Bacillaceae</taxon>
        <taxon>Heyndrickxia</taxon>
    </lineage>
</organism>
<keyword evidence="2" id="KW-1185">Reference proteome</keyword>
<gene>
    <name evidence="1" type="ORF">P4T90_09810</name>
</gene>
<accession>A0ABU6MJG2</accession>
<dbReference type="Proteomes" id="UP001341444">
    <property type="component" value="Unassembled WGS sequence"/>
</dbReference>
<sequence>MDRISCLAYLLFQSEDENIKNAAIKMVCGDLTLKEARTDDSLLPYLETAELAWKKKAFQQEEVCRFVEEFLYVS</sequence>
<evidence type="ECO:0000313" key="2">
    <source>
        <dbReference type="Proteomes" id="UP001341444"/>
    </source>
</evidence>
<protein>
    <submittedName>
        <fullName evidence="1">Uncharacterized protein</fullName>
    </submittedName>
</protein>
<dbReference type="RefSeq" id="WP_066270696.1">
    <property type="nucleotide sequence ID" value="NZ_JARMAB010000012.1"/>
</dbReference>
<dbReference type="EMBL" id="JARMAB010000012">
    <property type="protein sequence ID" value="MED1203372.1"/>
    <property type="molecule type" value="Genomic_DNA"/>
</dbReference>
<reference evidence="1 2" key="1">
    <citation type="submission" date="2023-03" db="EMBL/GenBank/DDBJ databases">
        <title>Bacillus Genome Sequencing.</title>
        <authorList>
            <person name="Dunlap C."/>
        </authorList>
    </citation>
    <scope>NUCLEOTIDE SEQUENCE [LARGE SCALE GENOMIC DNA]</scope>
    <source>
        <strain evidence="1 2">B-23453</strain>
    </source>
</reference>
<proteinExistence type="predicted"/>